<dbReference type="InterPro" id="IPR012347">
    <property type="entry name" value="Ferritin-like"/>
</dbReference>
<dbReference type="InterPro" id="IPR002177">
    <property type="entry name" value="DPS_DNA-bd"/>
</dbReference>
<proteinExistence type="inferred from homology"/>
<feature type="non-terminal residue" evidence="4">
    <location>
        <position position="1"/>
    </location>
</feature>
<dbReference type="RefSeq" id="WP_259543754.1">
    <property type="nucleotide sequence ID" value="NZ_JANLCJ010000643.1"/>
</dbReference>
<dbReference type="PANTHER" id="PTHR42932">
    <property type="entry name" value="GENERAL STRESS PROTEIN 20U"/>
    <property type="match status" value="1"/>
</dbReference>
<dbReference type="InterPro" id="IPR008331">
    <property type="entry name" value="Ferritin_DPS_dom"/>
</dbReference>
<keyword evidence="5" id="KW-1185">Reference proteome</keyword>
<protein>
    <submittedName>
        <fullName evidence="4">DNA starvation/stationary phase protection protein</fullName>
    </submittedName>
</protein>
<dbReference type="Pfam" id="PF00210">
    <property type="entry name" value="Ferritin"/>
    <property type="match status" value="1"/>
</dbReference>
<comment type="similarity">
    <text evidence="1 2">Belongs to the Dps family.</text>
</comment>
<feature type="domain" description="Ferritin/DPS" evidence="3">
    <location>
        <begin position="31"/>
        <end position="161"/>
    </location>
</feature>
<evidence type="ECO:0000256" key="2">
    <source>
        <dbReference type="RuleBase" id="RU003875"/>
    </source>
</evidence>
<evidence type="ECO:0000259" key="3">
    <source>
        <dbReference type="Pfam" id="PF00210"/>
    </source>
</evidence>
<dbReference type="PROSITE" id="PS00818">
    <property type="entry name" value="DPS_1"/>
    <property type="match status" value="1"/>
</dbReference>
<dbReference type="CDD" id="cd01043">
    <property type="entry name" value="DPS"/>
    <property type="match status" value="1"/>
</dbReference>
<dbReference type="EMBL" id="JANLCJ010000643">
    <property type="protein sequence ID" value="MCS5737373.1"/>
    <property type="molecule type" value="Genomic_DNA"/>
</dbReference>
<evidence type="ECO:0000256" key="1">
    <source>
        <dbReference type="ARBA" id="ARBA00009497"/>
    </source>
</evidence>
<accession>A0ABT2HBQ7</accession>
<evidence type="ECO:0000313" key="5">
    <source>
        <dbReference type="Proteomes" id="UP001165586"/>
    </source>
</evidence>
<organism evidence="4 5">
    <name type="scientific">Herbiconiux daphne</name>
    <dbReference type="NCBI Taxonomy" id="2970914"/>
    <lineage>
        <taxon>Bacteria</taxon>
        <taxon>Bacillati</taxon>
        <taxon>Actinomycetota</taxon>
        <taxon>Actinomycetes</taxon>
        <taxon>Micrococcales</taxon>
        <taxon>Microbacteriaceae</taxon>
        <taxon>Herbiconiux</taxon>
    </lineage>
</organism>
<dbReference type="Proteomes" id="UP001165586">
    <property type="component" value="Unassembled WGS sequence"/>
</dbReference>
<dbReference type="PIRSF" id="PIRSF005900">
    <property type="entry name" value="Dps"/>
    <property type="match status" value="1"/>
</dbReference>
<name>A0ABT2HBQ7_9MICO</name>
<dbReference type="InterPro" id="IPR023188">
    <property type="entry name" value="DPS_DNA-bd_CS"/>
</dbReference>
<dbReference type="InterPro" id="IPR009078">
    <property type="entry name" value="Ferritin-like_SF"/>
</dbReference>
<evidence type="ECO:0000313" key="4">
    <source>
        <dbReference type="EMBL" id="MCS5737373.1"/>
    </source>
</evidence>
<comment type="caution">
    <text evidence="4">The sequence shown here is derived from an EMBL/GenBank/DDBJ whole genome shotgun (WGS) entry which is preliminary data.</text>
</comment>
<dbReference type="Gene3D" id="1.20.1260.10">
    <property type="match status" value="1"/>
</dbReference>
<dbReference type="PRINTS" id="PR01346">
    <property type="entry name" value="HELNAPAPROT"/>
</dbReference>
<dbReference type="SUPFAM" id="SSF47240">
    <property type="entry name" value="Ferritin-like"/>
    <property type="match status" value="1"/>
</dbReference>
<reference evidence="4" key="1">
    <citation type="submission" date="2022-08" db="EMBL/GenBank/DDBJ databases">
        <authorList>
            <person name="Deng Y."/>
            <person name="Han X.-F."/>
            <person name="Zhang Y.-Q."/>
        </authorList>
    </citation>
    <scope>NUCLEOTIDE SEQUENCE</scope>
    <source>
        <strain evidence="4">CPCC 203386</strain>
    </source>
</reference>
<dbReference type="PANTHER" id="PTHR42932:SF1">
    <property type="entry name" value="GENERAL STRESS PROTEIN 20U"/>
    <property type="match status" value="1"/>
</dbReference>
<gene>
    <name evidence="4" type="ORF">N1032_26940</name>
</gene>
<sequence length="171" mass="19717">LPPKKMTPIVFTHVAEKPEEPKDTSTAKFTLQDLVANLELLYVKAKNFHWNVTGPNFIGLHETFDGVQEVALEWADLIAERMRALDIKVDSRMSTYIKQAWFPEAREEMMQFEMIKDMVLTLDCISAYLYKAIDKHTFDPVTENKLQDLCHEIAKQNYFVKSNSTVLSSSL</sequence>